<evidence type="ECO:0000313" key="4">
    <source>
        <dbReference type="Proteomes" id="UP000479043"/>
    </source>
</evidence>
<feature type="region of interest" description="Disordered" evidence="1">
    <location>
        <begin position="78"/>
        <end position="109"/>
    </location>
</feature>
<reference evidence="3 4" key="1">
    <citation type="submission" date="2020-01" db="EMBL/GenBank/DDBJ databases">
        <authorList>
            <person name="Chen S."/>
        </authorList>
    </citation>
    <scope>NUCLEOTIDE SEQUENCE [LARGE SCALE GENOMIC DNA]</scope>
    <source>
        <strain evidence="3 4">GS-10</strain>
    </source>
</reference>
<name>A0A6L8LGQ3_9RHOB</name>
<accession>A0A6L8LGQ3</accession>
<dbReference type="RefSeq" id="WP_160971890.1">
    <property type="nucleotide sequence ID" value="NZ_WWEN01000002.1"/>
</dbReference>
<feature type="compositionally biased region" description="Low complexity" evidence="1">
    <location>
        <begin position="87"/>
        <end position="109"/>
    </location>
</feature>
<feature type="transmembrane region" description="Helical" evidence="2">
    <location>
        <begin position="23"/>
        <end position="43"/>
    </location>
</feature>
<dbReference type="Proteomes" id="UP000479043">
    <property type="component" value="Unassembled WGS sequence"/>
</dbReference>
<protein>
    <submittedName>
        <fullName evidence="3">Uncharacterized protein</fullName>
    </submittedName>
</protein>
<evidence type="ECO:0000313" key="3">
    <source>
        <dbReference type="EMBL" id="MYM54176.1"/>
    </source>
</evidence>
<keyword evidence="2" id="KW-0812">Transmembrane</keyword>
<organism evidence="3 4">
    <name type="scientific">Thalassovita mangrovi</name>
    <dbReference type="NCBI Taxonomy" id="2692236"/>
    <lineage>
        <taxon>Bacteria</taxon>
        <taxon>Pseudomonadati</taxon>
        <taxon>Pseudomonadota</taxon>
        <taxon>Alphaproteobacteria</taxon>
        <taxon>Rhodobacterales</taxon>
        <taxon>Roseobacteraceae</taxon>
        <taxon>Thalassovita</taxon>
    </lineage>
</organism>
<feature type="transmembrane region" description="Helical" evidence="2">
    <location>
        <begin position="55"/>
        <end position="75"/>
    </location>
</feature>
<dbReference type="AlphaFoldDB" id="A0A6L8LGQ3"/>
<keyword evidence="2" id="KW-0472">Membrane</keyword>
<proteinExistence type="predicted"/>
<dbReference type="EMBL" id="WWEN01000002">
    <property type="protein sequence ID" value="MYM54176.1"/>
    <property type="molecule type" value="Genomic_DNA"/>
</dbReference>
<evidence type="ECO:0000256" key="1">
    <source>
        <dbReference type="SAM" id="MobiDB-lite"/>
    </source>
</evidence>
<sequence length="109" mass="10879">MDQSEMKPGRGGARGSMVGAGRLAGNALTVCGAVLGLSPVGFWLQPENLAEPGAVAIRVALTCVVGGIGFCLFRLGRSGGDDRRPAVAKPQPQPAAGGRVAGREAAPAV</sequence>
<comment type="caution">
    <text evidence="3">The sequence shown here is derived from an EMBL/GenBank/DDBJ whole genome shotgun (WGS) entry which is preliminary data.</text>
</comment>
<gene>
    <name evidence="3" type="ORF">GR167_02580</name>
</gene>
<keyword evidence="2" id="KW-1133">Transmembrane helix</keyword>
<evidence type="ECO:0000256" key="2">
    <source>
        <dbReference type="SAM" id="Phobius"/>
    </source>
</evidence>
<keyword evidence="4" id="KW-1185">Reference proteome</keyword>